<dbReference type="CDD" id="cd02142">
    <property type="entry name" value="McbC_SagB-like_oxidoreductase"/>
    <property type="match status" value="1"/>
</dbReference>
<reference evidence="4 5" key="1">
    <citation type="submission" date="2021-03" db="EMBL/GenBank/DDBJ databases">
        <title>Sequencing the genomes of 1000 actinobacteria strains.</title>
        <authorList>
            <person name="Klenk H.-P."/>
        </authorList>
    </citation>
    <scope>NUCLEOTIDE SEQUENCE [LARGE SCALE GENOMIC DNA]</scope>
    <source>
        <strain evidence="4 5">DSM 46670</strain>
    </source>
</reference>
<accession>A0ABS4TN12</accession>
<dbReference type="InterPro" id="IPR052544">
    <property type="entry name" value="Bacteriocin_Proc_Enz"/>
</dbReference>
<evidence type="ECO:0000259" key="3">
    <source>
        <dbReference type="Pfam" id="PF22767"/>
    </source>
</evidence>
<evidence type="ECO:0000259" key="2">
    <source>
        <dbReference type="Pfam" id="PF00881"/>
    </source>
</evidence>
<dbReference type="Proteomes" id="UP001519332">
    <property type="component" value="Unassembled WGS sequence"/>
</dbReference>
<organism evidence="4 5">
    <name type="scientific">Kibdelosporangium banguiense</name>
    <dbReference type="NCBI Taxonomy" id="1365924"/>
    <lineage>
        <taxon>Bacteria</taxon>
        <taxon>Bacillati</taxon>
        <taxon>Actinomycetota</taxon>
        <taxon>Actinomycetes</taxon>
        <taxon>Pseudonocardiales</taxon>
        <taxon>Pseudonocardiaceae</taxon>
        <taxon>Kibdelosporangium</taxon>
    </lineage>
</organism>
<dbReference type="NCBIfam" id="TIGR03605">
    <property type="entry name" value="antibiot_sagB"/>
    <property type="match status" value="1"/>
</dbReference>
<keyword evidence="5" id="KW-1185">Reference proteome</keyword>
<sequence>MQFKPATGEPDRIRLWSLREDALVESGSEDQLLVFTRWGDIEIEDPSPVVREWLYRMSLGPVSLENLLPPRQGNNQRPVEDDPEYGHVRGVLEKLDSCVVHSLGLADMGGPLLSAVPISRQASFELPVIDPDHPVRLSRFAAMRASDGEVVLESPLARHRVVFHRSLATRVVGSLGKATTVADLAPALDVAESLVADIVMYVAAVGMIVFSEGESTVPSARFAEDTDPGLMVWSHSDLLFHSRSRLSRHEDPRGAVYPRGDKVPPPPAVKPLPEGQRYPLYKPVLAEIAAADPSFTEVIESRRSFRKFARRPLTSQRLGELLFRAARIRSVRPADGGGVSYAVSDRPYPSSASLHELELYLTIDRCADLPRGIYHYDPLGHALTLIDTSADKVGELLDDAKVATGSMQRPPALITMTARMGRLSWMYNGIAYATTLRHVGVLQQTLYLVATAMGLAPCALSVGDIEVADSAFLLQWPAEVTVGGFVVGLRPDAIPEHNSTRQDP</sequence>
<dbReference type="PANTHER" id="PTHR43745:SF2">
    <property type="entry name" value="NITROREDUCTASE MJ1384-RELATED"/>
    <property type="match status" value="1"/>
</dbReference>
<feature type="domain" description="Cyanobactin oxidase ThcOx second" evidence="3">
    <location>
        <begin position="135"/>
        <end position="250"/>
    </location>
</feature>
<dbReference type="Pfam" id="PF00881">
    <property type="entry name" value="Nitroreductase"/>
    <property type="match status" value="1"/>
</dbReference>
<dbReference type="Gene3D" id="3.40.109.10">
    <property type="entry name" value="NADH Oxidase"/>
    <property type="match status" value="1"/>
</dbReference>
<dbReference type="SUPFAM" id="SSF55469">
    <property type="entry name" value="FMN-dependent nitroreductase-like"/>
    <property type="match status" value="1"/>
</dbReference>
<dbReference type="EMBL" id="JAGINW010000001">
    <property type="protein sequence ID" value="MBP2325798.1"/>
    <property type="molecule type" value="Genomic_DNA"/>
</dbReference>
<protein>
    <submittedName>
        <fullName evidence="4">SagB-type dehydrogenase family enzyme</fullName>
    </submittedName>
</protein>
<gene>
    <name evidence="4" type="ORF">JOF56_006183</name>
</gene>
<dbReference type="RefSeq" id="WP_209642949.1">
    <property type="nucleotide sequence ID" value="NZ_JAGINW010000001.1"/>
</dbReference>
<name>A0ABS4TN12_9PSEU</name>
<feature type="region of interest" description="Disordered" evidence="1">
    <location>
        <begin position="250"/>
        <end position="272"/>
    </location>
</feature>
<evidence type="ECO:0000313" key="5">
    <source>
        <dbReference type="Proteomes" id="UP001519332"/>
    </source>
</evidence>
<comment type="caution">
    <text evidence="4">The sequence shown here is derived from an EMBL/GenBank/DDBJ whole genome shotgun (WGS) entry which is preliminary data.</text>
</comment>
<dbReference type="InterPro" id="IPR020051">
    <property type="entry name" value="SagB-type_dehydrogenase"/>
</dbReference>
<dbReference type="InterPro" id="IPR029479">
    <property type="entry name" value="Nitroreductase"/>
</dbReference>
<dbReference type="InterPro" id="IPR054488">
    <property type="entry name" value="ThcOx_dom2"/>
</dbReference>
<dbReference type="PANTHER" id="PTHR43745">
    <property type="entry name" value="NITROREDUCTASE MJ1384-RELATED"/>
    <property type="match status" value="1"/>
</dbReference>
<evidence type="ECO:0000313" key="4">
    <source>
        <dbReference type="EMBL" id="MBP2325798.1"/>
    </source>
</evidence>
<dbReference type="Pfam" id="PF22767">
    <property type="entry name" value="ThcOx"/>
    <property type="match status" value="1"/>
</dbReference>
<feature type="domain" description="Nitroreductase" evidence="2">
    <location>
        <begin position="299"/>
        <end position="488"/>
    </location>
</feature>
<proteinExistence type="predicted"/>
<evidence type="ECO:0000256" key="1">
    <source>
        <dbReference type="SAM" id="MobiDB-lite"/>
    </source>
</evidence>
<dbReference type="InterPro" id="IPR000415">
    <property type="entry name" value="Nitroreductase-like"/>
</dbReference>